<proteinExistence type="predicted"/>
<dbReference type="Proteomes" id="UP000024329">
    <property type="component" value="Unassembled WGS sequence"/>
</dbReference>
<evidence type="ECO:0000313" key="3">
    <source>
        <dbReference type="EMBL" id="EZP81290.1"/>
    </source>
</evidence>
<reference evidence="3 4" key="1">
    <citation type="submission" date="2014-03" db="EMBL/GenBank/DDBJ databases">
        <title>Whole genome sequence of Novosphingobium resinovorum KF1.</title>
        <authorList>
            <person name="Gan H.M."/>
            <person name="Gan H.Y."/>
            <person name="Chew T.H."/>
            <person name="Savka M.A."/>
        </authorList>
    </citation>
    <scope>NUCLEOTIDE SEQUENCE [LARGE SCALE GENOMIC DNA]</scope>
    <source>
        <strain evidence="3 4">KF1</strain>
    </source>
</reference>
<reference evidence="2" key="2">
    <citation type="submission" date="2016-08" db="EMBL/GenBank/DDBJ databases">
        <authorList>
            <person name="Seilhamer J.J."/>
        </authorList>
    </citation>
    <scope>NUCLEOTIDE SEQUENCE [LARGE SCALE GENOMIC DNA]</scope>
    <source>
        <strain evidence="2">SA1</strain>
        <plasmid evidence="2">pSA1</plasmid>
    </source>
</reference>
<dbReference type="AlphaFoldDB" id="A0A031JWJ6"/>
<dbReference type="Proteomes" id="UP000094626">
    <property type="component" value="Plasmid pSA1"/>
</dbReference>
<dbReference type="PATRIC" id="fig|158500.4.peg.3024"/>
<keyword evidence="1" id="KW-0472">Membrane</keyword>
<organism evidence="3 4">
    <name type="scientific">Novosphingobium resinovorum</name>
    <dbReference type="NCBI Taxonomy" id="158500"/>
    <lineage>
        <taxon>Bacteria</taxon>
        <taxon>Pseudomonadati</taxon>
        <taxon>Pseudomonadota</taxon>
        <taxon>Alphaproteobacteria</taxon>
        <taxon>Sphingomonadales</taxon>
        <taxon>Sphingomonadaceae</taxon>
        <taxon>Novosphingobium</taxon>
    </lineage>
</organism>
<sequence>MFLHLWPGMLSPTGMRPGHFAFLQCVFPEMTLPNRDQDTITPAGGHEGGKPNNLRYIVGGLIIMFLLAMAIMGLSTRVLERPGPDQGATEKAPAD</sequence>
<keyword evidence="1" id="KW-1133">Transmembrane helix</keyword>
<dbReference type="EMBL" id="JFYZ01000013">
    <property type="protein sequence ID" value="EZP81290.1"/>
    <property type="molecule type" value="Genomic_DNA"/>
</dbReference>
<keyword evidence="1" id="KW-0812">Transmembrane</keyword>
<geneLocation type="plasmid" evidence="2 5">
    <name>pSA1</name>
</geneLocation>
<gene>
    <name evidence="2" type="ORF">BES08_24155</name>
    <name evidence="3" type="ORF">BV97_02951</name>
</gene>
<dbReference type="RefSeq" id="WP_036526658.1">
    <property type="nucleotide sequence ID" value="NZ_CP017076.1"/>
</dbReference>
<keyword evidence="5" id="KW-1185">Reference proteome</keyword>
<evidence type="ECO:0000256" key="1">
    <source>
        <dbReference type="SAM" id="Phobius"/>
    </source>
</evidence>
<accession>A0A031JWJ6</accession>
<dbReference type="EMBL" id="CP017076">
    <property type="protein sequence ID" value="AOR79853.1"/>
    <property type="molecule type" value="Genomic_DNA"/>
</dbReference>
<evidence type="ECO:0000313" key="4">
    <source>
        <dbReference type="Proteomes" id="UP000024329"/>
    </source>
</evidence>
<reference evidence="5" key="3">
    <citation type="journal article" date="2017" name="J. Biotechnol.">
        <title>Complete genome sequence of Novosphingobium resinovorum SA1, a versatile xenobiotic-degrading bacterium capable of utilizing sulfanilic acid.</title>
        <authorList>
            <person name="Hegedus B."/>
            <person name="Kos P.B."/>
            <person name="Balint B."/>
            <person name="Maroti G."/>
            <person name="Gan H.M."/>
            <person name="Perei K."/>
            <person name="Rakhely G."/>
        </authorList>
    </citation>
    <scope>NUCLEOTIDE SEQUENCE [LARGE SCALE GENOMIC DNA]</scope>
    <source>
        <strain evidence="5">SA1</strain>
    </source>
</reference>
<name>A0A031JWJ6_9SPHN</name>
<dbReference type="KEGG" id="nre:BES08_24155"/>
<protein>
    <submittedName>
        <fullName evidence="3">Uncharacterized protein</fullName>
    </submittedName>
</protein>
<keyword evidence="2" id="KW-0614">Plasmid</keyword>
<feature type="transmembrane region" description="Helical" evidence="1">
    <location>
        <begin position="54"/>
        <end position="74"/>
    </location>
</feature>
<evidence type="ECO:0000313" key="2">
    <source>
        <dbReference type="EMBL" id="AOR79853.1"/>
    </source>
</evidence>
<evidence type="ECO:0000313" key="5">
    <source>
        <dbReference type="Proteomes" id="UP000094626"/>
    </source>
</evidence>